<sequence>MNKILLQFLGSGDAFGSGNRLQSCIYVKTDSHKFLIDCGATSMVGLSQHQVQANEIENILISNLHGDHFGGVPYFIIDAQLNQKRKSPLMIAGPEGITESFHKLMEATFPGSSKIKTSFTLEIKEMEIGARYRFGDVDVLPWPVIHAPGDPHHALRIECGGKVIAYTGDTEWTENLIPFAALSDLLIIESYFYQKTVRYHLDFKTIEANAAHLQTKKLVLNHMSADMLRNLDGIAFEYSEDGRIFEL</sequence>
<comment type="caution">
    <text evidence="2">The sequence shown here is derived from an EMBL/GenBank/DDBJ whole genome shotgun (WGS) entry which is preliminary data.</text>
</comment>
<dbReference type="PANTHER" id="PTHR46018">
    <property type="entry name" value="ZINC PHOSPHODIESTERASE ELAC PROTEIN 1"/>
    <property type="match status" value="1"/>
</dbReference>
<dbReference type="SMART" id="SM00849">
    <property type="entry name" value="Lactamase_B"/>
    <property type="match status" value="1"/>
</dbReference>
<dbReference type="Gene3D" id="3.60.15.10">
    <property type="entry name" value="Ribonuclease Z/Hydroxyacylglutathione hydrolase-like"/>
    <property type="match status" value="1"/>
</dbReference>
<evidence type="ECO:0000313" key="2">
    <source>
        <dbReference type="EMBL" id="KUG02762.1"/>
    </source>
</evidence>
<dbReference type="PANTHER" id="PTHR46018:SF7">
    <property type="entry name" value="RIBONUCLEASE Z"/>
    <property type="match status" value="1"/>
</dbReference>
<reference evidence="2" key="1">
    <citation type="journal article" date="2015" name="Proc. Natl. Acad. Sci. U.S.A.">
        <title>Networks of energetic and metabolic interactions define dynamics in microbial communities.</title>
        <authorList>
            <person name="Embree M."/>
            <person name="Liu J.K."/>
            <person name="Al-Bassam M.M."/>
            <person name="Zengler K."/>
        </authorList>
    </citation>
    <scope>NUCLEOTIDE SEQUENCE</scope>
</reference>
<dbReference type="AlphaFoldDB" id="A0A0W8E295"/>
<dbReference type="InterPro" id="IPR001279">
    <property type="entry name" value="Metallo-B-lactamas"/>
</dbReference>
<evidence type="ECO:0000259" key="1">
    <source>
        <dbReference type="SMART" id="SM00849"/>
    </source>
</evidence>
<dbReference type="Pfam" id="PF23023">
    <property type="entry name" value="Anti-Pycsar_Apyc1"/>
    <property type="match status" value="1"/>
</dbReference>
<proteinExistence type="predicted"/>
<accession>A0A0W8E295</accession>
<dbReference type="GO" id="GO:0042781">
    <property type="term" value="F:3'-tRNA processing endoribonuclease activity"/>
    <property type="evidence" value="ECO:0007669"/>
    <property type="project" value="UniProtKB-EC"/>
</dbReference>
<feature type="domain" description="Metallo-beta-lactamase" evidence="1">
    <location>
        <begin position="21"/>
        <end position="212"/>
    </location>
</feature>
<protein>
    <submittedName>
        <fullName evidence="2">Ribonuclease z</fullName>
        <ecNumber evidence="2">3.1.26.11</ecNumber>
    </submittedName>
</protein>
<dbReference type="SUPFAM" id="SSF56281">
    <property type="entry name" value="Metallo-hydrolase/oxidoreductase"/>
    <property type="match status" value="1"/>
</dbReference>
<dbReference type="InterPro" id="IPR036866">
    <property type="entry name" value="RibonucZ/Hydroxyglut_hydro"/>
</dbReference>
<keyword evidence="2" id="KW-0378">Hydrolase</keyword>
<name>A0A0W8E295_9ZZZZ</name>
<dbReference type="EMBL" id="LNQE01001909">
    <property type="protein sequence ID" value="KUG02762.1"/>
    <property type="molecule type" value="Genomic_DNA"/>
</dbReference>
<dbReference type="CDD" id="cd07740">
    <property type="entry name" value="metallo-hydrolase-like_MBL-fold"/>
    <property type="match status" value="1"/>
</dbReference>
<organism evidence="2">
    <name type="scientific">hydrocarbon metagenome</name>
    <dbReference type="NCBI Taxonomy" id="938273"/>
    <lineage>
        <taxon>unclassified sequences</taxon>
        <taxon>metagenomes</taxon>
        <taxon>ecological metagenomes</taxon>
    </lineage>
</organism>
<dbReference type="EC" id="3.1.26.11" evidence="2"/>
<gene>
    <name evidence="2" type="ORF">ASZ90_019838</name>
</gene>